<dbReference type="InterPro" id="IPR011333">
    <property type="entry name" value="SKP1/BTB/POZ_sf"/>
</dbReference>
<dbReference type="Pfam" id="PF00651">
    <property type="entry name" value="BTB"/>
    <property type="match status" value="1"/>
</dbReference>
<feature type="domain" description="BTB" evidence="1">
    <location>
        <begin position="32"/>
        <end position="96"/>
    </location>
</feature>
<keyword evidence="2" id="KW-1185">Reference proteome</keyword>
<organism evidence="2 3">
    <name type="scientific">Panagrolaimus davidi</name>
    <dbReference type="NCBI Taxonomy" id="227884"/>
    <lineage>
        <taxon>Eukaryota</taxon>
        <taxon>Metazoa</taxon>
        <taxon>Ecdysozoa</taxon>
        <taxon>Nematoda</taxon>
        <taxon>Chromadorea</taxon>
        <taxon>Rhabditida</taxon>
        <taxon>Tylenchina</taxon>
        <taxon>Panagrolaimomorpha</taxon>
        <taxon>Panagrolaimoidea</taxon>
        <taxon>Panagrolaimidae</taxon>
        <taxon>Panagrolaimus</taxon>
    </lineage>
</organism>
<dbReference type="PANTHER" id="PTHR45632">
    <property type="entry name" value="LD33804P"/>
    <property type="match status" value="1"/>
</dbReference>
<dbReference type="Proteomes" id="UP000887578">
    <property type="component" value="Unplaced"/>
</dbReference>
<evidence type="ECO:0000313" key="2">
    <source>
        <dbReference type="Proteomes" id="UP000887578"/>
    </source>
</evidence>
<evidence type="ECO:0000313" key="3">
    <source>
        <dbReference type="WBParaSite" id="PDA_v2.g1712.t1"/>
    </source>
</evidence>
<dbReference type="Gene3D" id="3.30.710.10">
    <property type="entry name" value="Potassium Channel Kv1.1, Chain A"/>
    <property type="match status" value="1"/>
</dbReference>
<dbReference type="AlphaFoldDB" id="A0A914PQL0"/>
<evidence type="ECO:0000259" key="1">
    <source>
        <dbReference type="PROSITE" id="PS50097"/>
    </source>
</evidence>
<sequence>MSIERIALDPNSELQMKRLKIFKEQNPETGAFDVVFDIDGKNLYAHQFMLCPVSSTFTSMLSHRKSNEPIQIKNHFYYHFKEFLTFFYSGKCELTETNIESMINMAQFYCVEELKVICEEYLFEELDFENIYQMLQASYKYSLKFLKQHVYKFISTTFFRFLKSFEFYGLEKPIVKEISQNYKIFC</sequence>
<dbReference type="PANTHER" id="PTHR45632:SF17">
    <property type="entry name" value="KELCH-LIKE PROTEIN 31"/>
    <property type="match status" value="1"/>
</dbReference>
<accession>A0A914PQL0</accession>
<proteinExistence type="predicted"/>
<dbReference type="SMART" id="SM00225">
    <property type="entry name" value="BTB"/>
    <property type="match status" value="1"/>
</dbReference>
<dbReference type="InterPro" id="IPR000210">
    <property type="entry name" value="BTB/POZ_dom"/>
</dbReference>
<dbReference type="SUPFAM" id="SSF54695">
    <property type="entry name" value="POZ domain"/>
    <property type="match status" value="1"/>
</dbReference>
<reference evidence="3" key="1">
    <citation type="submission" date="2022-11" db="UniProtKB">
        <authorList>
            <consortium name="WormBaseParasite"/>
        </authorList>
    </citation>
    <scope>IDENTIFICATION</scope>
</reference>
<dbReference type="PROSITE" id="PS50097">
    <property type="entry name" value="BTB"/>
    <property type="match status" value="1"/>
</dbReference>
<name>A0A914PQL0_9BILA</name>
<protein>
    <submittedName>
        <fullName evidence="3">BTB domain-containing protein</fullName>
    </submittedName>
</protein>
<dbReference type="WBParaSite" id="PDA_v2.g1712.t1">
    <property type="protein sequence ID" value="PDA_v2.g1712.t1"/>
    <property type="gene ID" value="PDA_v2.g1712"/>
</dbReference>